<keyword evidence="2" id="KW-1185">Reference proteome</keyword>
<dbReference type="Proteomes" id="UP000215914">
    <property type="component" value="Chromosome 9"/>
</dbReference>
<organism evidence="1 2">
    <name type="scientific">Helianthus annuus</name>
    <name type="common">Common sunflower</name>
    <dbReference type="NCBI Taxonomy" id="4232"/>
    <lineage>
        <taxon>Eukaryota</taxon>
        <taxon>Viridiplantae</taxon>
        <taxon>Streptophyta</taxon>
        <taxon>Embryophyta</taxon>
        <taxon>Tracheophyta</taxon>
        <taxon>Spermatophyta</taxon>
        <taxon>Magnoliopsida</taxon>
        <taxon>eudicotyledons</taxon>
        <taxon>Gunneridae</taxon>
        <taxon>Pentapetalae</taxon>
        <taxon>asterids</taxon>
        <taxon>campanulids</taxon>
        <taxon>Asterales</taxon>
        <taxon>Asteraceae</taxon>
        <taxon>Asteroideae</taxon>
        <taxon>Heliantheae alliance</taxon>
        <taxon>Heliantheae</taxon>
        <taxon>Helianthus</taxon>
    </lineage>
</organism>
<dbReference type="InParanoid" id="A0A251TYD4"/>
<name>A0A251TYD4_HELAN</name>
<evidence type="ECO:0000313" key="1">
    <source>
        <dbReference type="EMBL" id="OTG16145.1"/>
    </source>
</evidence>
<reference evidence="2" key="1">
    <citation type="journal article" date="2017" name="Nature">
        <title>The sunflower genome provides insights into oil metabolism, flowering and Asterid evolution.</title>
        <authorList>
            <person name="Badouin H."/>
            <person name="Gouzy J."/>
            <person name="Grassa C.J."/>
            <person name="Murat F."/>
            <person name="Staton S.E."/>
            <person name="Cottret L."/>
            <person name="Lelandais-Briere C."/>
            <person name="Owens G.L."/>
            <person name="Carrere S."/>
            <person name="Mayjonade B."/>
            <person name="Legrand L."/>
            <person name="Gill N."/>
            <person name="Kane N.C."/>
            <person name="Bowers J.E."/>
            <person name="Hubner S."/>
            <person name="Bellec A."/>
            <person name="Berard A."/>
            <person name="Berges H."/>
            <person name="Blanchet N."/>
            <person name="Boniface M.C."/>
            <person name="Brunel D."/>
            <person name="Catrice O."/>
            <person name="Chaidir N."/>
            <person name="Claudel C."/>
            <person name="Donnadieu C."/>
            <person name="Faraut T."/>
            <person name="Fievet G."/>
            <person name="Helmstetter N."/>
            <person name="King M."/>
            <person name="Knapp S.J."/>
            <person name="Lai Z."/>
            <person name="Le Paslier M.C."/>
            <person name="Lippi Y."/>
            <person name="Lorenzon L."/>
            <person name="Mandel J.R."/>
            <person name="Marage G."/>
            <person name="Marchand G."/>
            <person name="Marquand E."/>
            <person name="Bret-Mestries E."/>
            <person name="Morien E."/>
            <person name="Nambeesan S."/>
            <person name="Nguyen T."/>
            <person name="Pegot-Espagnet P."/>
            <person name="Pouilly N."/>
            <person name="Raftis F."/>
            <person name="Sallet E."/>
            <person name="Schiex T."/>
            <person name="Thomas J."/>
            <person name="Vandecasteele C."/>
            <person name="Vares D."/>
            <person name="Vear F."/>
            <person name="Vautrin S."/>
            <person name="Crespi M."/>
            <person name="Mangin B."/>
            <person name="Burke J.M."/>
            <person name="Salse J."/>
            <person name="Munos S."/>
            <person name="Vincourt P."/>
            <person name="Rieseberg L.H."/>
            <person name="Langlade N.B."/>
        </authorList>
    </citation>
    <scope>NUCLEOTIDE SEQUENCE [LARGE SCALE GENOMIC DNA]</scope>
    <source>
        <strain evidence="2">cv. SF193</strain>
    </source>
</reference>
<accession>A0A251TYD4</accession>
<dbReference type="EMBL" id="CM007898">
    <property type="protein sequence ID" value="OTG16145.1"/>
    <property type="molecule type" value="Genomic_DNA"/>
</dbReference>
<sequence length="115" mass="13234">MHSHQGRIYDGCKFTSNLNHPVFNCPKFNQIPVMFTKDEVSYIGDNEMPISNVMQSNQKSSSTSKVKRNLHEVYDVGDTLGFLQLSVELVMKKMKCKILNLPNFSFEKWRSSLCP</sequence>
<protein>
    <submittedName>
        <fullName evidence="1">Uncharacterized protein</fullName>
    </submittedName>
</protein>
<evidence type="ECO:0000313" key="2">
    <source>
        <dbReference type="Proteomes" id="UP000215914"/>
    </source>
</evidence>
<dbReference type="AlphaFoldDB" id="A0A251TYD4"/>
<proteinExistence type="predicted"/>
<gene>
    <name evidence="1" type="ORF">HannXRQ_Chr09g0268191</name>
</gene>